<organism evidence="2">
    <name type="scientific">bioreactor metagenome</name>
    <dbReference type="NCBI Taxonomy" id="1076179"/>
    <lineage>
        <taxon>unclassified sequences</taxon>
        <taxon>metagenomes</taxon>
        <taxon>ecological metagenomes</taxon>
    </lineage>
</organism>
<reference evidence="2" key="1">
    <citation type="submission" date="2019-08" db="EMBL/GenBank/DDBJ databases">
        <authorList>
            <person name="Kucharzyk K."/>
            <person name="Murdoch R.W."/>
            <person name="Higgins S."/>
            <person name="Loffler F."/>
        </authorList>
    </citation>
    <scope>NUCLEOTIDE SEQUENCE</scope>
</reference>
<evidence type="ECO:0000259" key="1">
    <source>
        <dbReference type="Pfam" id="PF07475"/>
    </source>
</evidence>
<dbReference type="Gene3D" id="3.40.50.300">
    <property type="entry name" value="P-loop containing nucleotide triphosphate hydrolases"/>
    <property type="match status" value="1"/>
</dbReference>
<gene>
    <name evidence="2" type="primary">hprK_18</name>
    <name evidence="2" type="ORF">SDC9_205098</name>
</gene>
<keyword evidence="2" id="KW-0418">Kinase</keyword>
<sequence length="160" mass="17710">MLITGDSGVGKSEATLELIRRGHRLISDDAVDVREVDGVLTGYCPEITFGMMEVRGMGIIDITQLYGLSSTSQAKNVDLIIHLQRWEGEEEGTYDRLGINEYQNILGVDVKKLTIPVRSGRNIAIIIEAAAANYRYSKTARLTPSEIIDQRITELATRNA</sequence>
<dbReference type="AlphaFoldDB" id="A0A645JAB2"/>
<dbReference type="GO" id="GO:0000155">
    <property type="term" value="F:phosphorelay sensor kinase activity"/>
    <property type="evidence" value="ECO:0007669"/>
    <property type="project" value="InterPro"/>
</dbReference>
<accession>A0A645JAB2</accession>
<dbReference type="GO" id="GO:0006109">
    <property type="term" value="P:regulation of carbohydrate metabolic process"/>
    <property type="evidence" value="ECO:0007669"/>
    <property type="project" value="InterPro"/>
</dbReference>
<dbReference type="PANTHER" id="PTHR30305:SF1">
    <property type="entry name" value="HPR KINASE_PHOSPHORYLASE"/>
    <property type="match status" value="1"/>
</dbReference>
<dbReference type="Pfam" id="PF07475">
    <property type="entry name" value="Hpr_kinase_C"/>
    <property type="match status" value="1"/>
</dbReference>
<proteinExistence type="predicted"/>
<evidence type="ECO:0000313" key="2">
    <source>
        <dbReference type="EMBL" id="MPN57404.1"/>
    </source>
</evidence>
<keyword evidence="2" id="KW-0808">Transferase</keyword>
<dbReference type="EMBL" id="VSSQ01128890">
    <property type="protein sequence ID" value="MPN57404.1"/>
    <property type="molecule type" value="Genomic_DNA"/>
</dbReference>
<dbReference type="GO" id="GO:0005524">
    <property type="term" value="F:ATP binding"/>
    <property type="evidence" value="ECO:0007669"/>
    <property type="project" value="InterPro"/>
</dbReference>
<dbReference type="EC" id="2.7.11.-" evidence="2"/>
<protein>
    <submittedName>
        <fullName evidence="2">HPr kinase/phosphorylase</fullName>
        <ecNumber evidence="2">2.7.11.-</ecNumber>
    </submittedName>
</protein>
<name>A0A645JAB2_9ZZZZ</name>
<dbReference type="InterPro" id="IPR027417">
    <property type="entry name" value="P-loop_NTPase"/>
</dbReference>
<dbReference type="SUPFAM" id="SSF53795">
    <property type="entry name" value="PEP carboxykinase-like"/>
    <property type="match status" value="1"/>
</dbReference>
<comment type="caution">
    <text evidence="2">The sequence shown here is derived from an EMBL/GenBank/DDBJ whole genome shotgun (WGS) entry which is preliminary data.</text>
</comment>
<dbReference type="InterPro" id="IPR011104">
    <property type="entry name" value="Hpr_kin/Pase_C"/>
</dbReference>
<feature type="domain" description="HPr kinase/phosphorylase C-terminal" evidence="1">
    <location>
        <begin position="1"/>
        <end position="148"/>
    </location>
</feature>
<dbReference type="PANTHER" id="PTHR30305">
    <property type="entry name" value="PROTEIN YJDM-RELATED"/>
    <property type="match status" value="1"/>
</dbReference>
<dbReference type="CDD" id="cd01918">
    <property type="entry name" value="HprK_C"/>
    <property type="match status" value="1"/>
</dbReference>